<evidence type="ECO:0000256" key="6">
    <source>
        <dbReference type="PIRSR" id="PIRSR600223-1"/>
    </source>
</evidence>
<accession>A0A928HIF4</accession>
<sequence length="322" mass="37391">MELRLFIVACIMYAFTLATRYFKKKKEKKFFNSFAWWHCLFLFLILSCAVYVALFVMGGGTGEPMSVSKLSIGLVGALVCAVYGYFKSQKANEKEKNAILKADLEWSNTVYFAGFVASFVMFFFIQAFQIPSESMYNTLIKKDHLFVNKAAYGFRIPFTNIRFGEFNKIKQGDIIVFQFPAKDRKQQNCGGSQYGKDFVKRVIAMPGDTVQIIDGHPWVNGQKLPQQDYELYDDVERVSYQEEEDPALYQQLWEEHQLDQYLGIYLRDSLGPVKVPEGHYFAMGDNRDNSCDSRFWGPVPRENIKGKAWFIHWPLNRIRMIK</sequence>
<dbReference type="NCBIfam" id="TIGR02227">
    <property type="entry name" value="sigpep_I_bact"/>
    <property type="match status" value="1"/>
</dbReference>
<keyword evidence="7" id="KW-0812">Transmembrane</keyword>
<dbReference type="SUPFAM" id="SSF51306">
    <property type="entry name" value="LexA/Signal peptidase"/>
    <property type="match status" value="1"/>
</dbReference>
<dbReference type="PRINTS" id="PR00727">
    <property type="entry name" value="LEADERPTASE"/>
</dbReference>
<proteinExistence type="inferred from homology"/>
<name>A0A928HIF4_9BACT</name>
<feature type="transmembrane region" description="Helical" evidence="7">
    <location>
        <begin position="6"/>
        <end position="22"/>
    </location>
</feature>
<dbReference type="InterPro" id="IPR019757">
    <property type="entry name" value="Pept_S26A_signal_pept_1_Lys-AS"/>
</dbReference>
<dbReference type="GO" id="GO:0006465">
    <property type="term" value="P:signal peptide processing"/>
    <property type="evidence" value="ECO:0007669"/>
    <property type="project" value="InterPro"/>
</dbReference>
<feature type="transmembrane region" description="Helical" evidence="7">
    <location>
        <begin position="106"/>
        <end position="128"/>
    </location>
</feature>
<comment type="caution">
    <text evidence="7">Lacks conserved residue(s) required for the propagation of feature annotation.</text>
</comment>
<comment type="catalytic activity">
    <reaction evidence="1 7">
        <text>Cleavage of hydrophobic, N-terminal signal or leader sequences from secreted and periplasmic proteins.</text>
        <dbReference type="EC" id="3.4.21.89"/>
    </reaction>
</comment>
<evidence type="ECO:0000256" key="2">
    <source>
        <dbReference type="ARBA" id="ARBA00009370"/>
    </source>
</evidence>
<gene>
    <name evidence="9" type="primary">lepB</name>
    <name evidence="9" type="ORF">E7027_02680</name>
</gene>
<reference evidence="9" key="1">
    <citation type="submission" date="2019-04" db="EMBL/GenBank/DDBJ databases">
        <title>Evolution of Biomass-Degrading Anaerobic Consortia Revealed by Metagenomics.</title>
        <authorList>
            <person name="Peng X."/>
        </authorList>
    </citation>
    <scope>NUCLEOTIDE SEQUENCE</scope>
    <source>
        <strain evidence="9">SIG66</strain>
    </source>
</reference>
<dbReference type="Proteomes" id="UP000725649">
    <property type="component" value="Unassembled WGS sequence"/>
</dbReference>
<evidence type="ECO:0000256" key="4">
    <source>
        <dbReference type="ARBA" id="ARBA00019232"/>
    </source>
</evidence>
<feature type="active site" evidence="6">
    <location>
        <position position="200"/>
    </location>
</feature>
<dbReference type="InterPro" id="IPR036286">
    <property type="entry name" value="LexA/Signal_pep-like_sf"/>
</dbReference>
<comment type="similarity">
    <text evidence="2 7">Belongs to the peptidase S26 family.</text>
</comment>
<keyword evidence="7" id="KW-0645">Protease</keyword>
<comment type="caution">
    <text evidence="9">The sequence shown here is derived from an EMBL/GenBank/DDBJ whole genome shotgun (WGS) entry which is preliminary data.</text>
</comment>
<dbReference type="GO" id="GO:0016020">
    <property type="term" value="C:membrane"/>
    <property type="evidence" value="ECO:0007669"/>
    <property type="project" value="UniProtKB-SubCell"/>
</dbReference>
<dbReference type="Pfam" id="PF10502">
    <property type="entry name" value="Peptidase_S26"/>
    <property type="match status" value="1"/>
</dbReference>
<evidence type="ECO:0000259" key="8">
    <source>
        <dbReference type="Pfam" id="PF10502"/>
    </source>
</evidence>
<dbReference type="PANTHER" id="PTHR43390">
    <property type="entry name" value="SIGNAL PEPTIDASE I"/>
    <property type="match status" value="1"/>
</dbReference>
<dbReference type="Gene3D" id="2.10.109.10">
    <property type="entry name" value="Umud Fragment, subunit A"/>
    <property type="match status" value="1"/>
</dbReference>
<feature type="active site" evidence="6">
    <location>
        <position position="134"/>
    </location>
</feature>
<evidence type="ECO:0000313" key="9">
    <source>
        <dbReference type="EMBL" id="MBE6421032.1"/>
    </source>
</evidence>
<feature type="transmembrane region" description="Helical" evidence="7">
    <location>
        <begin position="34"/>
        <end position="58"/>
    </location>
</feature>
<evidence type="ECO:0000256" key="5">
    <source>
        <dbReference type="ARBA" id="ARBA00022801"/>
    </source>
</evidence>
<dbReference type="CDD" id="cd06530">
    <property type="entry name" value="S26_SPase_I"/>
    <property type="match status" value="1"/>
</dbReference>
<comment type="subcellular location">
    <subcellularLocation>
        <location evidence="7">Membrane</location>
        <topology evidence="7">Single-pass type II membrane protein</topology>
    </subcellularLocation>
</comment>
<dbReference type="PANTHER" id="PTHR43390:SF1">
    <property type="entry name" value="CHLOROPLAST PROCESSING PEPTIDASE"/>
    <property type="match status" value="1"/>
</dbReference>
<evidence type="ECO:0000256" key="3">
    <source>
        <dbReference type="ARBA" id="ARBA00013208"/>
    </source>
</evidence>
<keyword evidence="7" id="KW-0472">Membrane</keyword>
<dbReference type="AlphaFoldDB" id="A0A928HIF4"/>
<feature type="transmembrane region" description="Helical" evidence="7">
    <location>
        <begin position="70"/>
        <end position="86"/>
    </location>
</feature>
<dbReference type="EMBL" id="SUVG01000003">
    <property type="protein sequence ID" value="MBE6421032.1"/>
    <property type="molecule type" value="Genomic_DNA"/>
</dbReference>
<feature type="domain" description="Peptidase S26" evidence="8">
    <location>
        <begin position="105"/>
        <end position="313"/>
    </location>
</feature>
<dbReference type="EC" id="3.4.21.89" evidence="3 7"/>
<keyword evidence="5 7" id="KW-0378">Hydrolase</keyword>
<dbReference type="InterPro" id="IPR000223">
    <property type="entry name" value="Pept_S26A_signal_pept_1"/>
</dbReference>
<dbReference type="PROSITE" id="PS00760">
    <property type="entry name" value="SPASE_I_2"/>
    <property type="match status" value="1"/>
</dbReference>
<keyword evidence="7" id="KW-1133">Transmembrane helix</keyword>
<evidence type="ECO:0000256" key="1">
    <source>
        <dbReference type="ARBA" id="ARBA00000677"/>
    </source>
</evidence>
<dbReference type="InterPro" id="IPR019533">
    <property type="entry name" value="Peptidase_S26"/>
</dbReference>
<evidence type="ECO:0000313" key="10">
    <source>
        <dbReference type="Proteomes" id="UP000725649"/>
    </source>
</evidence>
<evidence type="ECO:0000256" key="7">
    <source>
        <dbReference type="RuleBase" id="RU362042"/>
    </source>
</evidence>
<organism evidence="9 10">
    <name type="scientific">Candidatus Avelusimicrobium gallicola</name>
    <dbReference type="NCBI Taxonomy" id="2562704"/>
    <lineage>
        <taxon>Bacteria</taxon>
        <taxon>Pseudomonadati</taxon>
        <taxon>Elusimicrobiota</taxon>
        <taxon>Elusimicrobia</taxon>
        <taxon>Elusimicrobiales</taxon>
        <taxon>Elusimicrobiaceae</taxon>
        <taxon>Candidatus Avelusimicrobium</taxon>
    </lineage>
</organism>
<dbReference type="GO" id="GO:0009003">
    <property type="term" value="F:signal peptidase activity"/>
    <property type="evidence" value="ECO:0007669"/>
    <property type="project" value="UniProtKB-EC"/>
</dbReference>
<protein>
    <recommendedName>
        <fullName evidence="4 7">Signal peptidase I</fullName>
        <ecNumber evidence="3 7">3.4.21.89</ecNumber>
    </recommendedName>
</protein>
<dbReference type="GO" id="GO:0004252">
    <property type="term" value="F:serine-type endopeptidase activity"/>
    <property type="evidence" value="ECO:0007669"/>
    <property type="project" value="InterPro"/>
</dbReference>